<dbReference type="SUPFAM" id="SSF46767">
    <property type="entry name" value="Methylated DNA-protein cysteine methyltransferase, C-terminal domain"/>
    <property type="match status" value="1"/>
</dbReference>
<dbReference type="PANTHER" id="PTHR10815:SF13">
    <property type="entry name" value="METHYLATED-DNA--PROTEIN-CYSTEINE METHYLTRANSFERASE"/>
    <property type="match status" value="1"/>
</dbReference>
<dbReference type="NCBIfam" id="TIGR00589">
    <property type="entry name" value="ogt"/>
    <property type="match status" value="1"/>
</dbReference>
<reference evidence="5" key="1">
    <citation type="submission" date="2025-08" db="UniProtKB">
        <authorList>
            <consortium name="RefSeq"/>
        </authorList>
    </citation>
    <scope>IDENTIFICATION</scope>
</reference>
<dbReference type="SUPFAM" id="SSF53155">
    <property type="entry name" value="Methylated DNA-protein cysteine methyltransferase domain"/>
    <property type="match status" value="1"/>
</dbReference>
<dbReference type="PANTHER" id="PTHR10815">
    <property type="entry name" value="METHYLATED-DNA--PROTEIN-CYSTEINE METHYLTRANSFERASE"/>
    <property type="match status" value="1"/>
</dbReference>
<keyword evidence="4" id="KW-1185">Reference proteome</keyword>
<accession>A0A6P3YF89</accession>
<dbReference type="Proteomes" id="UP000515204">
    <property type="component" value="Unplaced"/>
</dbReference>
<dbReference type="RefSeq" id="XP_014488549.1">
    <property type="nucleotide sequence ID" value="XM_014633063.1"/>
</dbReference>
<dbReference type="InterPro" id="IPR036217">
    <property type="entry name" value="MethylDNA_cys_MeTrfase_DNAb"/>
</dbReference>
<dbReference type="CTD" id="183"/>
<dbReference type="EC" id="2.1.1.63" evidence="1"/>
<sequence length="200" mass="22686">MVKFRSMTSDEYKMDQSTFRLLYAFYPTPFGKCLIAITDMDKAVVYFGFVDGVEERALKILQNEWPLSQLSEDTGRETKSIIEKVFQSDEASLDSLCVLLRGTLFQVQVWKSLMTIPKGECITYEEVAKTIDNPKAIRPVGNAISKNRVAYIVPCHRVTNKKADSDKYAWGVERKQAILRYERGLVVGDVVGDCEDHAVV</sequence>
<keyword evidence="2" id="KW-0227">DNA damage</keyword>
<dbReference type="OrthoDB" id="1907495at2759"/>
<dbReference type="InterPro" id="IPR036631">
    <property type="entry name" value="MGMT_N_sf"/>
</dbReference>
<dbReference type="KEGG" id="dqu:106751857"/>
<evidence type="ECO:0000259" key="3">
    <source>
        <dbReference type="Pfam" id="PF01035"/>
    </source>
</evidence>
<dbReference type="GO" id="GO:0003908">
    <property type="term" value="F:methylated-DNA-[protein]-cysteine S-methyltransferase activity"/>
    <property type="evidence" value="ECO:0007669"/>
    <property type="project" value="UniProtKB-EC"/>
</dbReference>
<dbReference type="Pfam" id="PF01035">
    <property type="entry name" value="DNA_binding_1"/>
    <property type="match status" value="1"/>
</dbReference>
<dbReference type="InterPro" id="IPR014048">
    <property type="entry name" value="MethylDNA_cys_MeTrfase_DNA-bd"/>
</dbReference>
<evidence type="ECO:0000313" key="5">
    <source>
        <dbReference type="RefSeq" id="XP_014488549.1"/>
    </source>
</evidence>
<dbReference type="AlphaFoldDB" id="A0A6P3YF89"/>
<dbReference type="InterPro" id="IPR036388">
    <property type="entry name" value="WH-like_DNA-bd_sf"/>
</dbReference>
<evidence type="ECO:0000256" key="1">
    <source>
        <dbReference type="ARBA" id="ARBA00011918"/>
    </source>
</evidence>
<dbReference type="CDD" id="cd06445">
    <property type="entry name" value="ATase"/>
    <property type="match status" value="1"/>
</dbReference>
<evidence type="ECO:0000313" key="4">
    <source>
        <dbReference type="Proteomes" id="UP000515204"/>
    </source>
</evidence>
<dbReference type="GeneID" id="106751857"/>
<dbReference type="Gene3D" id="1.10.10.10">
    <property type="entry name" value="Winged helix-like DNA-binding domain superfamily/Winged helix DNA-binding domain"/>
    <property type="match status" value="1"/>
</dbReference>
<protein>
    <recommendedName>
        <fullName evidence="1">methylated-DNA--[protein]-cysteine S-methyltransferase</fullName>
        <ecNumber evidence="1">2.1.1.63</ecNumber>
    </recommendedName>
</protein>
<dbReference type="Gene3D" id="3.30.160.70">
    <property type="entry name" value="Methylated DNA-protein cysteine methyltransferase domain"/>
    <property type="match status" value="1"/>
</dbReference>
<evidence type="ECO:0000256" key="2">
    <source>
        <dbReference type="ARBA" id="ARBA00022763"/>
    </source>
</evidence>
<dbReference type="GO" id="GO:0006281">
    <property type="term" value="P:DNA repair"/>
    <property type="evidence" value="ECO:0007669"/>
    <property type="project" value="InterPro"/>
</dbReference>
<organism evidence="4 5">
    <name type="scientific">Dinoponera quadriceps</name>
    <name type="common">South American ant</name>
    <dbReference type="NCBI Taxonomy" id="609295"/>
    <lineage>
        <taxon>Eukaryota</taxon>
        <taxon>Metazoa</taxon>
        <taxon>Ecdysozoa</taxon>
        <taxon>Arthropoda</taxon>
        <taxon>Hexapoda</taxon>
        <taxon>Insecta</taxon>
        <taxon>Pterygota</taxon>
        <taxon>Neoptera</taxon>
        <taxon>Endopterygota</taxon>
        <taxon>Hymenoptera</taxon>
        <taxon>Apocrita</taxon>
        <taxon>Aculeata</taxon>
        <taxon>Formicoidea</taxon>
        <taxon>Formicidae</taxon>
        <taxon>Ponerinae</taxon>
        <taxon>Ponerini</taxon>
        <taxon>Dinoponera</taxon>
    </lineage>
</organism>
<name>A0A6P3YF89_DINQU</name>
<gene>
    <name evidence="5" type="primary">LOC106751857</name>
</gene>
<feature type="domain" description="Methylated-DNA-[protein]-cysteine S-methyltransferase DNA binding" evidence="3">
    <location>
        <begin position="105"/>
        <end position="183"/>
    </location>
</feature>
<proteinExistence type="predicted"/>